<dbReference type="OrthoDB" id="2590867at2759"/>
<evidence type="ECO:0000313" key="3">
    <source>
        <dbReference type="Proteomes" id="UP000799291"/>
    </source>
</evidence>
<feature type="compositionally biased region" description="Basic and acidic residues" evidence="1">
    <location>
        <begin position="1102"/>
        <end position="1125"/>
    </location>
</feature>
<feature type="compositionally biased region" description="Basic and acidic residues" evidence="1">
    <location>
        <begin position="616"/>
        <end position="625"/>
    </location>
</feature>
<dbReference type="Proteomes" id="UP000799291">
    <property type="component" value="Unassembled WGS sequence"/>
</dbReference>
<feature type="compositionally biased region" description="Polar residues" evidence="1">
    <location>
        <begin position="652"/>
        <end position="661"/>
    </location>
</feature>
<feature type="compositionally biased region" description="Basic and acidic residues" evidence="1">
    <location>
        <begin position="1010"/>
        <end position="1042"/>
    </location>
</feature>
<feature type="compositionally biased region" description="Polar residues" evidence="1">
    <location>
        <begin position="188"/>
        <end position="200"/>
    </location>
</feature>
<feature type="region of interest" description="Disordered" evidence="1">
    <location>
        <begin position="1"/>
        <end position="1247"/>
    </location>
</feature>
<feature type="compositionally biased region" description="Low complexity" evidence="1">
    <location>
        <begin position="899"/>
        <end position="911"/>
    </location>
</feature>
<feature type="compositionally biased region" description="Low complexity" evidence="1">
    <location>
        <begin position="820"/>
        <end position="839"/>
    </location>
</feature>
<feature type="compositionally biased region" description="Polar residues" evidence="1">
    <location>
        <begin position="744"/>
        <end position="754"/>
    </location>
</feature>
<feature type="compositionally biased region" description="Polar residues" evidence="1">
    <location>
        <begin position="384"/>
        <end position="393"/>
    </location>
</feature>
<feature type="compositionally biased region" description="Basic and acidic residues" evidence="1">
    <location>
        <begin position="1143"/>
        <end position="1156"/>
    </location>
</feature>
<feature type="compositionally biased region" description="Basic and acidic residues" evidence="1">
    <location>
        <begin position="642"/>
        <end position="651"/>
    </location>
</feature>
<feature type="compositionally biased region" description="Basic and acidic residues" evidence="1">
    <location>
        <begin position="1051"/>
        <end position="1078"/>
    </location>
</feature>
<feature type="compositionally biased region" description="Basic and acidic residues" evidence="1">
    <location>
        <begin position="13"/>
        <end position="23"/>
    </location>
</feature>
<feature type="compositionally biased region" description="Basic and acidic residues" evidence="1">
    <location>
        <begin position="301"/>
        <end position="316"/>
    </location>
</feature>
<reference evidence="2" key="1">
    <citation type="journal article" date="2020" name="Stud. Mycol.">
        <title>101 Dothideomycetes genomes: a test case for predicting lifestyles and emergence of pathogens.</title>
        <authorList>
            <person name="Haridas S."/>
            <person name="Albert R."/>
            <person name="Binder M."/>
            <person name="Bloem J."/>
            <person name="Labutti K."/>
            <person name="Salamov A."/>
            <person name="Andreopoulos B."/>
            <person name="Baker S."/>
            <person name="Barry K."/>
            <person name="Bills G."/>
            <person name="Bluhm B."/>
            <person name="Cannon C."/>
            <person name="Castanera R."/>
            <person name="Culley D."/>
            <person name="Daum C."/>
            <person name="Ezra D."/>
            <person name="Gonzalez J."/>
            <person name="Henrissat B."/>
            <person name="Kuo A."/>
            <person name="Liang C."/>
            <person name="Lipzen A."/>
            <person name="Lutzoni F."/>
            <person name="Magnuson J."/>
            <person name="Mondo S."/>
            <person name="Nolan M."/>
            <person name="Ohm R."/>
            <person name="Pangilinan J."/>
            <person name="Park H.-J."/>
            <person name="Ramirez L."/>
            <person name="Alfaro M."/>
            <person name="Sun H."/>
            <person name="Tritt A."/>
            <person name="Yoshinaga Y."/>
            <person name="Zwiers L.-H."/>
            <person name="Turgeon B."/>
            <person name="Goodwin S."/>
            <person name="Spatafora J."/>
            <person name="Crous P."/>
            <person name="Grigoriev I."/>
        </authorList>
    </citation>
    <scope>NUCLEOTIDE SEQUENCE</scope>
    <source>
        <strain evidence="2">CBS 122367</strain>
    </source>
</reference>
<dbReference type="EMBL" id="MU005583">
    <property type="protein sequence ID" value="KAF2683734.1"/>
    <property type="molecule type" value="Genomic_DNA"/>
</dbReference>
<accession>A0A6G1IZQ4</accession>
<feature type="compositionally biased region" description="Polar residues" evidence="1">
    <location>
        <begin position="841"/>
        <end position="855"/>
    </location>
</feature>
<feature type="compositionally biased region" description="Polar residues" evidence="1">
    <location>
        <begin position="887"/>
        <end position="897"/>
    </location>
</feature>
<feature type="compositionally biased region" description="Basic and acidic residues" evidence="1">
    <location>
        <begin position="950"/>
        <end position="998"/>
    </location>
</feature>
<feature type="compositionally biased region" description="Basic and acidic residues" evidence="1">
    <location>
        <begin position="506"/>
        <end position="517"/>
    </location>
</feature>
<sequence length="1247" mass="133139">MEKIKSVISGHRKSTDAPHEEHGSPATQQHGKGAAGEIPHPIYDQFTGKGSASGEPTKTTDNAPHFSNTANVRQAEPSSSLGTSTLRPDASHSHSGVQGEEMSTASIKSGVIGYAQGAHQKHDASGNDRPTQQGLRGDVAVGGDSTSVNLGSSRPGVDGPIDDGVGRFAAPPSSRVVDEDSYGATHTPGLNDSTANSGTDRSFPLAGGVTHSQPTEKATISEREPGTKEKHVGVHDGQGKEALAGAAAAATPSSGFPNAGERDFVGMQHGQGHHPDALAAATAAAASTRSPPAFSQNQTQEGERHIAFRGSPEAHSDQYTSSVPVANASEKREPRLHVPGEFPSPTPISQSNAPSYFQSKDTPAASSEEQHELRHTGTLDHPQMRSTTDSSTIDNDKPEHHYGQDAAIAGGLGAAGAGAYAAGKHGHDEPTQTSGEIFPTEASPYSSTKIDPRVDNRPAPYDQQKFDPTISKNHRGRDAVLTGGAPISTSTRTQPTQPTSQTTSQPKDEKSQHHYGRDATLVGAGAGAATTAGLYPSQRSNEPDSGPAKSTIGPHKTDIANVLDPRVQPDPALQKHHYAAPPVDDPAPSTVGQHKSDMANIIDPRVQPDPQKQKAQPKDEHHYGRDAALVGGTGAAGYGAHEVAKDYDSHRATQPATSMNEQRYDPFAPGAHNPSLGTTQRTEDQNQKPQQHYGRDAAIVGGLGAAGARTYAATRGNDSTQQQYPLTQTSQQPLDQQQHSTQPTHQLQVAQQHNASSQATQQAPAHQQHYPTQATQQPQESQHHYGRDAAVVGGLGAAGAGAYAATRENDRTQHPNVAHQQYAPTQATQQTGAAQQYPTSDFAQQLQSSPATQQPQHHDDRDAGVAGGLGAAGAGAYAATRGDNHRQQPGVSQQQYPMQAKSQQPLSQQQHQRYDSAQDPNNQHQKRDAAALGAAGAAAGAGGAWGYSQHDAEKERKAAEKAREQQLKDQQKDFDKKQKEQEKAFHDKQKELDHQHSKEQKHHNKLVAAEGKKHQKEMEKEQREQQKEAEKAHPQTEEESEKKKHHLFGFLHRDKDKSRTSDDSNRRQSGDSSRHSKEYAGAVAGAGVAGGAAAYEGLQESDQDRKERNKLHKEPPPGHPARETMENQQHQAHVIHPHSPTSGKRERYGTDGRIGDPNRISGSGPGEDHRIRSGVYTVDDSAQHHTVTEPHTGLPMNAEKYGSGAGGTDGNPNLQGYHESSPEARQGRGQGEGVTDWDNIKKKNTFY</sequence>
<feature type="compositionally biased region" description="Polar residues" evidence="1">
    <location>
        <begin position="347"/>
        <end position="367"/>
    </location>
</feature>
<name>A0A6G1IZQ4_9PLEO</name>
<feature type="compositionally biased region" description="Basic and acidic residues" evidence="1">
    <location>
        <begin position="329"/>
        <end position="338"/>
    </location>
</feature>
<feature type="compositionally biased region" description="Low complexity" evidence="1">
    <location>
        <begin position="486"/>
        <end position="505"/>
    </location>
</feature>
<feature type="compositionally biased region" description="Polar residues" evidence="1">
    <location>
        <begin position="93"/>
        <end position="107"/>
    </location>
</feature>
<feature type="compositionally biased region" description="Low complexity" evidence="1">
    <location>
        <begin position="706"/>
        <end position="743"/>
    </location>
</feature>
<feature type="compositionally biased region" description="Low complexity" evidence="1">
    <location>
        <begin position="1080"/>
        <end position="1094"/>
    </location>
</feature>
<feature type="compositionally biased region" description="Basic and acidic residues" evidence="1">
    <location>
        <begin position="394"/>
        <end position="403"/>
    </location>
</feature>
<evidence type="ECO:0000256" key="1">
    <source>
        <dbReference type="SAM" id="MobiDB-lite"/>
    </source>
</evidence>
<feature type="compositionally biased region" description="Basic and acidic residues" evidence="1">
    <location>
        <begin position="368"/>
        <end position="378"/>
    </location>
</feature>
<feature type="compositionally biased region" description="Polar residues" evidence="1">
    <location>
        <begin position="48"/>
        <end position="86"/>
    </location>
</feature>
<feature type="compositionally biased region" description="Low complexity" evidence="1">
    <location>
        <begin position="755"/>
        <end position="774"/>
    </location>
</feature>
<gene>
    <name evidence="2" type="ORF">K458DRAFT_389659</name>
</gene>
<dbReference type="AlphaFoldDB" id="A0A6G1IZQ4"/>
<feature type="compositionally biased region" description="Basic and acidic residues" evidence="1">
    <location>
        <begin position="219"/>
        <end position="239"/>
    </location>
</feature>
<proteinExistence type="predicted"/>
<organism evidence="2 3">
    <name type="scientific">Lentithecium fluviatile CBS 122367</name>
    <dbReference type="NCBI Taxonomy" id="1168545"/>
    <lineage>
        <taxon>Eukaryota</taxon>
        <taxon>Fungi</taxon>
        <taxon>Dikarya</taxon>
        <taxon>Ascomycota</taxon>
        <taxon>Pezizomycotina</taxon>
        <taxon>Dothideomycetes</taxon>
        <taxon>Pleosporomycetidae</taxon>
        <taxon>Pleosporales</taxon>
        <taxon>Massarineae</taxon>
        <taxon>Lentitheciaceae</taxon>
        <taxon>Lentithecium</taxon>
    </lineage>
</organism>
<feature type="compositionally biased region" description="Low complexity" evidence="1">
    <location>
        <begin position="277"/>
        <end position="293"/>
    </location>
</feature>
<keyword evidence="3" id="KW-1185">Reference proteome</keyword>
<evidence type="ECO:0000313" key="2">
    <source>
        <dbReference type="EMBL" id="KAF2683734.1"/>
    </source>
</evidence>
<protein>
    <submittedName>
        <fullName evidence="2">Uncharacterized protein</fullName>
    </submittedName>
</protein>